<feature type="domain" description="F-box" evidence="2">
    <location>
        <begin position="688"/>
        <end position="745"/>
    </location>
</feature>
<dbReference type="OrthoDB" id="5862040at2759"/>
<evidence type="ECO:0000313" key="3">
    <source>
        <dbReference type="EMBL" id="VDK77964.1"/>
    </source>
</evidence>
<dbReference type="EMBL" id="UYRX01000227">
    <property type="protein sequence ID" value="VDK77964.1"/>
    <property type="molecule type" value="Genomic_DNA"/>
</dbReference>
<dbReference type="InterPro" id="IPR001810">
    <property type="entry name" value="F-box_dom"/>
</dbReference>
<evidence type="ECO:0000259" key="2">
    <source>
        <dbReference type="PROSITE" id="PS50181"/>
    </source>
</evidence>
<feature type="compositionally biased region" description="Basic and acidic residues" evidence="1">
    <location>
        <begin position="149"/>
        <end position="167"/>
    </location>
</feature>
<gene>
    <name evidence="3" type="ORF">NLS_LOCUS3889</name>
</gene>
<feature type="region of interest" description="Disordered" evidence="1">
    <location>
        <begin position="1"/>
        <end position="327"/>
    </location>
</feature>
<feature type="compositionally biased region" description="Polar residues" evidence="1">
    <location>
        <begin position="311"/>
        <end position="321"/>
    </location>
</feature>
<dbReference type="Proteomes" id="UP000277928">
    <property type="component" value="Unassembled WGS sequence"/>
</dbReference>
<evidence type="ECO:0000313" key="4">
    <source>
        <dbReference type="Proteomes" id="UP000277928"/>
    </source>
</evidence>
<dbReference type="PROSITE" id="PS50181">
    <property type="entry name" value="FBOX"/>
    <property type="match status" value="1"/>
</dbReference>
<feature type="compositionally biased region" description="Basic and acidic residues" evidence="1">
    <location>
        <begin position="279"/>
        <end position="294"/>
    </location>
</feature>
<keyword evidence="4" id="KW-1185">Reference proteome</keyword>
<feature type="compositionally biased region" description="Basic residues" evidence="1">
    <location>
        <begin position="183"/>
        <end position="204"/>
    </location>
</feature>
<feature type="compositionally biased region" description="Basic and acidic residues" evidence="1">
    <location>
        <begin position="80"/>
        <end position="95"/>
    </location>
</feature>
<feature type="compositionally biased region" description="Basic and acidic residues" evidence="1">
    <location>
        <begin position="42"/>
        <end position="71"/>
    </location>
</feature>
<protein>
    <recommendedName>
        <fullName evidence="2">F-box domain-containing protein</fullName>
    </recommendedName>
</protein>
<accession>A0A3P6UIB2</accession>
<reference evidence="3 4" key="1">
    <citation type="submission" date="2018-08" db="EMBL/GenBank/DDBJ databases">
        <authorList>
            <person name="Laetsch R D."/>
            <person name="Stevens L."/>
            <person name="Kumar S."/>
            <person name="Blaxter L. M."/>
        </authorList>
    </citation>
    <scope>NUCLEOTIDE SEQUENCE [LARGE SCALE GENOMIC DNA]</scope>
</reference>
<name>A0A3P6UIB2_LITSI</name>
<proteinExistence type="predicted"/>
<evidence type="ECO:0000256" key="1">
    <source>
        <dbReference type="SAM" id="MobiDB-lite"/>
    </source>
</evidence>
<feature type="compositionally biased region" description="Basic residues" evidence="1">
    <location>
        <begin position="135"/>
        <end position="148"/>
    </location>
</feature>
<dbReference type="AlphaFoldDB" id="A0A3P6UIB2"/>
<feature type="compositionally biased region" description="Basic and acidic residues" evidence="1">
    <location>
        <begin position="1"/>
        <end position="31"/>
    </location>
</feature>
<organism evidence="3 4">
    <name type="scientific">Litomosoides sigmodontis</name>
    <name type="common">Filarial nematode worm</name>
    <dbReference type="NCBI Taxonomy" id="42156"/>
    <lineage>
        <taxon>Eukaryota</taxon>
        <taxon>Metazoa</taxon>
        <taxon>Ecdysozoa</taxon>
        <taxon>Nematoda</taxon>
        <taxon>Chromadorea</taxon>
        <taxon>Rhabditida</taxon>
        <taxon>Spirurina</taxon>
        <taxon>Spiruromorpha</taxon>
        <taxon>Filarioidea</taxon>
        <taxon>Onchocercidae</taxon>
        <taxon>Litomosoides</taxon>
    </lineage>
</organism>
<sequence>MTETSKGEQKMATKSFERKRTSGAVVEEKRTANRPSVKGRTRIGESQRRVETLSHKQETESEAASEERKEAITLPTGASVRKEEVKPENADEAERATSISTKTKKERAEGSSQKHEKRAVIPEQKHGAITVASAKRQKKSVKTSAQKKKGNEEKTVRTADQEEKETAETVMPQKQGAADHSHQKLKRRTKTSRKKQKRAAKKLAQKHEQVAETPVQRQESETRMLVQETEEVSGAGVKKQEVVTAVEQRATGTPEQKQEGVIETAVEKQERAPTGSVDQKQEEEGKTASQKEEIPAGTSVQEEETMLEVSVQGQSATPTQEEATESVVPLQEADRKLPDAPENGKLQVSTIGSMQLGPTHSAAPVHGAISVPLYSVPSNMQMVRARSGLLYSQDPQQYVQPYPLQPKMQMIETRSGPLYSQVPQQYGSLPLLPQFPLPAPGLIFQPVAGIPAHALPGQIMPQFLPPVPGLPMPPVEGILTETLPGEVLQRFSLPFPGPPVAQFPGPDGQVLQHFGVPHPGQSQLASEPPLFSVPKFPHYNQPYFQGPPELFPGNESQQFVKQTQQHKSHGRAKVTVVTEVTVHLSNPAISLSVAGNLRNQKSNIKRKEQRVVPKPTRVKFIYGEGSMMRIEGSGTEGTRKQSTIKLWPYARKHRRDRLVIKHQAQMIEELFLQGLPDSQVARSDEKLAISLENMPDNVLIKIFKFIAHEQNCNPNVSIYNMYRLKLVCRRFNSTLENNAKILPRYQISGIRIRPKGVGLLGNFTMVYRYGTGAFEPPCACLDLFDIPSFLRHDIINGFVHVDGMELTDGLFIALNELTYGENVQKIVFSKIYSVSLTPESGLCTFLDKFPRLLDLLFFGHYDENELDLKHSQVVMQMHRSESGNGVLTDKEIKEMIERFKYKRKIQIKRSKMRATVRQKAMVRSIVPAKSKEGRIPEEA</sequence>
<feature type="compositionally biased region" description="Basic and acidic residues" evidence="1">
    <location>
        <begin position="256"/>
        <end position="271"/>
    </location>
</feature>
<feature type="compositionally biased region" description="Basic and acidic residues" evidence="1">
    <location>
        <begin position="106"/>
        <end position="126"/>
    </location>
</feature>
<dbReference type="STRING" id="42156.A0A3P6UIB2"/>